<organism evidence="1 2">
    <name type="scientific">Steinernema glaseri</name>
    <dbReference type="NCBI Taxonomy" id="37863"/>
    <lineage>
        <taxon>Eukaryota</taxon>
        <taxon>Metazoa</taxon>
        <taxon>Ecdysozoa</taxon>
        <taxon>Nematoda</taxon>
        <taxon>Chromadorea</taxon>
        <taxon>Rhabditida</taxon>
        <taxon>Tylenchina</taxon>
        <taxon>Panagrolaimomorpha</taxon>
        <taxon>Strongyloidoidea</taxon>
        <taxon>Steinernematidae</taxon>
        <taxon>Steinernema</taxon>
    </lineage>
</organism>
<evidence type="ECO:0000313" key="1">
    <source>
        <dbReference type="Proteomes" id="UP000095287"/>
    </source>
</evidence>
<dbReference type="WBParaSite" id="L893_g7538.t1">
    <property type="protein sequence ID" value="L893_g7538.t1"/>
    <property type="gene ID" value="L893_g7538"/>
</dbReference>
<dbReference type="Proteomes" id="UP000095287">
    <property type="component" value="Unplaced"/>
</dbReference>
<sequence>MNAERVYKDEHTRTLLYKYYWEDYLVNSGEKTINKLHFSRIEWTAFNSNLCPIQLIYCTSISFVIVTCTTGQRTRIKDDILRMEAFRWH</sequence>
<keyword evidence="1" id="KW-1185">Reference proteome</keyword>
<proteinExistence type="predicted"/>
<dbReference type="AlphaFoldDB" id="A0A1I8APH4"/>
<evidence type="ECO:0000313" key="2">
    <source>
        <dbReference type="WBParaSite" id="L893_g7538.t1"/>
    </source>
</evidence>
<reference evidence="2" key="1">
    <citation type="submission" date="2016-11" db="UniProtKB">
        <authorList>
            <consortium name="WormBaseParasite"/>
        </authorList>
    </citation>
    <scope>IDENTIFICATION</scope>
</reference>
<accession>A0A1I8APH4</accession>
<protein>
    <submittedName>
        <fullName evidence="2">Neur_chan_LBD domain-containing protein</fullName>
    </submittedName>
</protein>
<name>A0A1I8APH4_9BILA</name>